<keyword evidence="2" id="KW-0238">DNA-binding</keyword>
<dbReference type="GO" id="GO:0003677">
    <property type="term" value="F:DNA binding"/>
    <property type="evidence" value="ECO:0007669"/>
    <property type="project" value="UniProtKB-KW"/>
</dbReference>
<accession>A0A7W8CVH9</accession>
<dbReference type="EMBL" id="JACHHK010000001">
    <property type="protein sequence ID" value="MBB5182382.1"/>
    <property type="molecule type" value="Genomic_DNA"/>
</dbReference>
<keyword evidence="7" id="KW-1185">Reference proteome</keyword>
<dbReference type="InterPro" id="IPR050313">
    <property type="entry name" value="Carb_Metab_HTH_regulators"/>
</dbReference>
<name>A0A7W8CVH9_9FIRM</name>
<evidence type="ECO:0000313" key="7">
    <source>
        <dbReference type="Proteomes" id="UP000539953"/>
    </source>
</evidence>
<dbReference type="SMART" id="SM01134">
    <property type="entry name" value="DeoRC"/>
    <property type="match status" value="1"/>
</dbReference>
<keyword evidence="4" id="KW-0812">Transmembrane</keyword>
<dbReference type="InterPro" id="IPR014036">
    <property type="entry name" value="DeoR-like_C"/>
</dbReference>
<feature type="domain" description="HTH deoR-type" evidence="5">
    <location>
        <begin position="5"/>
        <end position="60"/>
    </location>
</feature>
<dbReference type="Gene3D" id="1.10.10.10">
    <property type="entry name" value="Winged helix-like DNA-binding domain superfamily/Winged helix DNA-binding domain"/>
    <property type="match status" value="1"/>
</dbReference>
<dbReference type="PROSITE" id="PS51000">
    <property type="entry name" value="HTH_DEOR_2"/>
    <property type="match status" value="1"/>
</dbReference>
<dbReference type="InterPro" id="IPR018356">
    <property type="entry name" value="Tscrpt_reg_HTH_DeoR_CS"/>
</dbReference>
<dbReference type="SUPFAM" id="SSF100950">
    <property type="entry name" value="NagB/RpiA/CoA transferase-like"/>
    <property type="match status" value="1"/>
</dbReference>
<evidence type="ECO:0000256" key="3">
    <source>
        <dbReference type="ARBA" id="ARBA00023163"/>
    </source>
</evidence>
<keyword evidence="3" id="KW-0804">Transcription</keyword>
<comment type="caution">
    <text evidence="6">The sequence shown here is derived from an EMBL/GenBank/DDBJ whole genome shotgun (WGS) entry which is preliminary data.</text>
</comment>
<dbReference type="Proteomes" id="UP000539953">
    <property type="component" value="Unassembled WGS sequence"/>
</dbReference>
<evidence type="ECO:0000256" key="1">
    <source>
        <dbReference type="ARBA" id="ARBA00023015"/>
    </source>
</evidence>
<evidence type="ECO:0000256" key="4">
    <source>
        <dbReference type="SAM" id="Phobius"/>
    </source>
</evidence>
<evidence type="ECO:0000259" key="5">
    <source>
        <dbReference type="PROSITE" id="PS51000"/>
    </source>
</evidence>
<dbReference type="Pfam" id="PF08220">
    <property type="entry name" value="HTH_DeoR"/>
    <property type="match status" value="1"/>
</dbReference>
<dbReference type="InterPro" id="IPR036390">
    <property type="entry name" value="WH_DNA-bd_sf"/>
</dbReference>
<sequence length="257" mass="28633">MSKKTQTRQDEIYQQLLTQGEVRVNELAAHFSVSMETIRKDLSRMEQEGLLVKTHGGAMTAELKEASVDRKQMEHAEWKKAIARAALPLIQDHTVIFLGPGSTTLALAKLLPLKKDLIIATNSLPIAQLVTDMRHELIFTGGKILKRGKAATGAFTNTYIDSIHIDTAFMGCDGFRNRAGPTTFAYEEMEVKQHVLRQASKKVLLCDASKFQKVGIYTFASFAMFDVLITNVITLAQKQRIKDVPRIIQAGGNEKDE</sequence>
<gene>
    <name evidence="6" type="ORF">HNQ47_000385</name>
</gene>
<organism evidence="6 7">
    <name type="scientific">Catenisphaera adipataccumulans</name>
    <dbReference type="NCBI Taxonomy" id="700500"/>
    <lineage>
        <taxon>Bacteria</taxon>
        <taxon>Bacillati</taxon>
        <taxon>Bacillota</taxon>
        <taxon>Erysipelotrichia</taxon>
        <taxon>Erysipelotrichales</taxon>
        <taxon>Erysipelotrichaceae</taxon>
        <taxon>Catenisphaera</taxon>
    </lineage>
</organism>
<dbReference type="Gene3D" id="3.40.50.1360">
    <property type="match status" value="1"/>
</dbReference>
<keyword evidence="4" id="KW-1133">Transmembrane helix</keyword>
<protein>
    <submittedName>
        <fullName evidence="6">DeoR/GlpR family transcriptional regulator of sugar metabolism</fullName>
    </submittedName>
</protein>
<feature type="transmembrane region" description="Helical" evidence="4">
    <location>
        <begin position="214"/>
        <end position="236"/>
    </location>
</feature>
<dbReference type="SUPFAM" id="SSF46785">
    <property type="entry name" value="Winged helix' DNA-binding domain"/>
    <property type="match status" value="1"/>
</dbReference>
<evidence type="ECO:0000256" key="2">
    <source>
        <dbReference type="ARBA" id="ARBA00023125"/>
    </source>
</evidence>
<dbReference type="PROSITE" id="PS00894">
    <property type="entry name" value="HTH_DEOR_1"/>
    <property type="match status" value="1"/>
</dbReference>
<dbReference type="InterPro" id="IPR036388">
    <property type="entry name" value="WH-like_DNA-bd_sf"/>
</dbReference>
<dbReference type="AlphaFoldDB" id="A0A7W8CVH9"/>
<dbReference type="InterPro" id="IPR037171">
    <property type="entry name" value="NagB/RpiA_transferase-like"/>
</dbReference>
<dbReference type="Pfam" id="PF00455">
    <property type="entry name" value="DeoRC"/>
    <property type="match status" value="1"/>
</dbReference>
<dbReference type="PRINTS" id="PR00037">
    <property type="entry name" value="HTHLACR"/>
</dbReference>
<dbReference type="RefSeq" id="WP_183326999.1">
    <property type="nucleotide sequence ID" value="NZ_JACHHK010000001.1"/>
</dbReference>
<keyword evidence="1" id="KW-0805">Transcription regulation</keyword>
<keyword evidence="4" id="KW-0472">Membrane</keyword>
<dbReference type="SMART" id="SM00420">
    <property type="entry name" value="HTH_DEOR"/>
    <property type="match status" value="1"/>
</dbReference>
<dbReference type="PANTHER" id="PTHR30363:SF44">
    <property type="entry name" value="AGA OPERON TRANSCRIPTIONAL REPRESSOR-RELATED"/>
    <property type="match status" value="1"/>
</dbReference>
<dbReference type="GO" id="GO:0003700">
    <property type="term" value="F:DNA-binding transcription factor activity"/>
    <property type="evidence" value="ECO:0007669"/>
    <property type="project" value="InterPro"/>
</dbReference>
<dbReference type="PANTHER" id="PTHR30363">
    <property type="entry name" value="HTH-TYPE TRANSCRIPTIONAL REGULATOR SRLR-RELATED"/>
    <property type="match status" value="1"/>
</dbReference>
<reference evidence="6 7" key="1">
    <citation type="submission" date="2020-08" db="EMBL/GenBank/DDBJ databases">
        <title>Genomic Encyclopedia of Type Strains, Phase IV (KMG-IV): sequencing the most valuable type-strain genomes for metagenomic binning, comparative biology and taxonomic classification.</title>
        <authorList>
            <person name="Goeker M."/>
        </authorList>
    </citation>
    <scope>NUCLEOTIDE SEQUENCE [LARGE SCALE GENOMIC DNA]</scope>
    <source>
        <strain evidence="6 7">DSM 25799</strain>
    </source>
</reference>
<proteinExistence type="predicted"/>
<dbReference type="InterPro" id="IPR001034">
    <property type="entry name" value="DeoR_HTH"/>
</dbReference>
<evidence type="ECO:0000313" key="6">
    <source>
        <dbReference type="EMBL" id="MBB5182382.1"/>
    </source>
</evidence>